<reference evidence="2" key="1">
    <citation type="submission" date="2016-02" db="EMBL/GenBank/DDBJ databases">
        <title>Halorhodospira halochloris DSM-1059 complete genome, version 2.</title>
        <authorList>
            <person name="Tsukatani Y."/>
        </authorList>
    </citation>
    <scope>NUCLEOTIDE SEQUENCE</scope>
    <source>
        <strain evidence="2">DSM 1059</strain>
    </source>
</reference>
<dbReference type="EMBL" id="AP017372">
    <property type="protein sequence ID" value="BAU57754.2"/>
    <property type="molecule type" value="Genomic_DNA"/>
</dbReference>
<evidence type="ECO:0008006" key="4">
    <source>
        <dbReference type="Google" id="ProtNLM"/>
    </source>
</evidence>
<dbReference type="Proteomes" id="UP000218890">
    <property type="component" value="Chromosome"/>
</dbReference>
<keyword evidence="3" id="KW-1185">Reference proteome</keyword>
<dbReference type="AlphaFoldDB" id="A0A0X8X994"/>
<evidence type="ECO:0000313" key="3">
    <source>
        <dbReference type="Proteomes" id="UP000218890"/>
    </source>
</evidence>
<evidence type="ECO:0000313" key="2">
    <source>
        <dbReference type="EMBL" id="BAU57754.2"/>
    </source>
</evidence>
<name>A0A0X8X994_HALHR</name>
<evidence type="ECO:0000256" key="1">
    <source>
        <dbReference type="SAM" id="Phobius"/>
    </source>
</evidence>
<dbReference type="RefSeq" id="WP_096409035.1">
    <property type="nucleotide sequence ID" value="NZ_AP017372.2"/>
</dbReference>
<sequence>MTGTNDRPKSLARRMVVKASAGPLREVKVELGIVIMILICIWLVTLGVDGPPWLEVVLLFGASCCGAGWIMWRASRRAKQVLATEEEHSE</sequence>
<gene>
    <name evidence="2" type="ORF">HH1059_10560</name>
</gene>
<keyword evidence="1" id="KW-1133">Transmembrane helix</keyword>
<protein>
    <recommendedName>
        <fullName evidence="4">Transmembrane protein</fullName>
    </recommendedName>
</protein>
<proteinExistence type="predicted"/>
<keyword evidence="1" id="KW-0472">Membrane</keyword>
<feature type="transmembrane region" description="Helical" evidence="1">
    <location>
        <begin position="29"/>
        <end position="47"/>
    </location>
</feature>
<dbReference type="KEGG" id="hhk:HH1059_10560"/>
<accession>A0A0X8X994</accession>
<feature type="transmembrane region" description="Helical" evidence="1">
    <location>
        <begin position="53"/>
        <end position="72"/>
    </location>
</feature>
<organism evidence="2 3">
    <name type="scientific">Halorhodospira halochloris</name>
    <name type="common">Ectothiorhodospira halochloris</name>
    <dbReference type="NCBI Taxonomy" id="1052"/>
    <lineage>
        <taxon>Bacteria</taxon>
        <taxon>Pseudomonadati</taxon>
        <taxon>Pseudomonadota</taxon>
        <taxon>Gammaproteobacteria</taxon>
        <taxon>Chromatiales</taxon>
        <taxon>Ectothiorhodospiraceae</taxon>
        <taxon>Halorhodospira</taxon>
    </lineage>
</organism>
<keyword evidence="1" id="KW-0812">Transmembrane</keyword>